<keyword evidence="6 9" id="KW-0067">ATP-binding</keyword>
<comment type="catalytic activity">
    <reaction evidence="8">
        <text>L-seryl-[protein] + ATP = O-phospho-L-seryl-[protein] + ADP + H(+)</text>
        <dbReference type="Rhea" id="RHEA:17989"/>
        <dbReference type="Rhea" id="RHEA-COMP:9863"/>
        <dbReference type="Rhea" id="RHEA-COMP:11604"/>
        <dbReference type="ChEBI" id="CHEBI:15378"/>
        <dbReference type="ChEBI" id="CHEBI:29999"/>
        <dbReference type="ChEBI" id="CHEBI:30616"/>
        <dbReference type="ChEBI" id="CHEBI:83421"/>
        <dbReference type="ChEBI" id="CHEBI:456216"/>
        <dbReference type="EC" id="2.7.11.1"/>
    </reaction>
</comment>
<gene>
    <name evidence="13" type="ORF">FM101_11970</name>
</gene>
<keyword evidence="14" id="KW-1185">Reference proteome</keyword>
<evidence type="ECO:0000259" key="12">
    <source>
        <dbReference type="PROSITE" id="PS50011"/>
    </source>
</evidence>
<sequence>MDAPNEWKRRPELKDWALEHELGRGTSGTVYVVRQRHTGDRAALKLGVSETSANGAYSQEVQALAAMKHQHIVELIGAVSTDQGEGILMEYLPGGSVADLISARGPLTLGETVTVIAPLAGALAFLHEHGAVHGDISPGNVLFTAEGKPKLADLGLAVLVGGRQEESGTPGFKAPSTDVDELGGRRLQPARDVYSLAALAWYMVTGRVAGPTQHRPPLSSLLGGVPSELVELLESALSEDEDDRPGAQEFGRRIFHIAKPQPVNLRQAVRTEALGQMVTDVVADPARQRAGRRPAAWIRRALPLRRNRNRRQGRSMSVPGLSRRIEGRGRGDGRRRGSRAERGTRRGVRMAAFSAATVLLCLLVAGLVLASVDGRDPDSAPAAQSAVTTLQPTAAPVSEQGVAGEPPAAAATSESSSGPRLTKVLETPVFSAPVPDDPVKAARVLTARRDLALAEADPAALRQVHATGGNSLGPDLAISSQLRARGLHYRGLETLLTHATVNKGSEDARVEVAATSIMSAYQIVGADGAMIQSVSEPEEQDIILILERVDGGWLIDSVVDASGSPGIHG</sequence>
<evidence type="ECO:0000313" key="13">
    <source>
        <dbReference type="EMBL" id="SJM69710.1"/>
    </source>
</evidence>
<evidence type="ECO:0000256" key="7">
    <source>
        <dbReference type="ARBA" id="ARBA00047899"/>
    </source>
</evidence>
<feature type="binding site" evidence="9">
    <location>
        <position position="45"/>
    </location>
    <ligand>
        <name>ATP</name>
        <dbReference type="ChEBI" id="CHEBI:30616"/>
    </ligand>
</feature>
<feature type="transmembrane region" description="Helical" evidence="11">
    <location>
        <begin position="351"/>
        <end position="372"/>
    </location>
</feature>
<protein>
    <submittedName>
        <fullName evidence="13">Serine/threonine protein kinase</fullName>
    </submittedName>
</protein>
<evidence type="ECO:0000256" key="2">
    <source>
        <dbReference type="ARBA" id="ARBA00022527"/>
    </source>
</evidence>
<keyword evidence="5 13" id="KW-0418">Kinase</keyword>
<dbReference type="PANTHER" id="PTHR48012">
    <property type="entry name" value="STERILE20-LIKE KINASE, ISOFORM B-RELATED"/>
    <property type="match status" value="1"/>
</dbReference>
<feature type="compositionally biased region" description="Basic and acidic residues" evidence="10">
    <location>
        <begin position="323"/>
        <end position="344"/>
    </location>
</feature>
<evidence type="ECO:0000256" key="4">
    <source>
        <dbReference type="ARBA" id="ARBA00022741"/>
    </source>
</evidence>
<feature type="compositionally biased region" description="Low complexity" evidence="10">
    <location>
        <begin position="403"/>
        <end position="419"/>
    </location>
</feature>
<dbReference type="EMBL" id="FUHW01000038">
    <property type="protein sequence ID" value="SJM69710.1"/>
    <property type="molecule type" value="Genomic_DNA"/>
</dbReference>
<name>A0A1R4GNB9_9MICC</name>
<keyword evidence="11" id="KW-0812">Transmembrane</keyword>
<dbReference type="InterPro" id="IPR050629">
    <property type="entry name" value="STE20/SPS1-PAK"/>
</dbReference>
<keyword evidence="2 13" id="KW-0723">Serine/threonine-protein kinase</keyword>
<dbReference type="GO" id="GO:0005737">
    <property type="term" value="C:cytoplasm"/>
    <property type="evidence" value="ECO:0007669"/>
    <property type="project" value="TreeGrafter"/>
</dbReference>
<evidence type="ECO:0000256" key="10">
    <source>
        <dbReference type="SAM" id="MobiDB-lite"/>
    </source>
</evidence>
<dbReference type="GO" id="GO:0005524">
    <property type="term" value="F:ATP binding"/>
    <property type="evidence" value="ECO:0007669"/>
    <property type="project" value="UniProtKB-UniRule"/>
</dbReference>
<evidence type="ECO:0000313" key="14">
    <source>
        <dbReference type="Proteomes" id="UP000195913"/>
    </source>
</evidence>
<dbReference type="InterPro" id="IPR000719">
    <property type="entry name" value="Prot_kinase_dom"/>
</dbReference>
<accession>A0A1R4GNB9</accession>
<dbReference type="PROSITE" id="PS50011">
    <property type="entry name" value="PROTEIN_KINASE_DOM"/>
    <property type="match status" value="1"/>
</dbReference>
<dbReference type="AlphaFoldDB" id="A0A1R4GNB9"/>
<evidence type="ECO:0000256" key="6">
    <source>
        <dbReference type="ARBA" id="ARBA00022840"/>
    </source>
</evidence>
<evidence type="ECO:0000256" key="9">
    <source>
        <dbReference type="PROSITE-ProRule" id="PRU10141"/>
    </source>
</evidence>
<keyword evidence="4 9" id="KW-0547">Nucleotide-binding</keyword>
<evidence type="ECO:0000256" key="5">
    <source>
        <dbReference type="ARBA" id="ARBA00022777"/>
    </source>
</evidence>
<feature type="region of interest" description="Disordered" evidence="10">
    <location>
        <begin position="306"/>
        <end position="344"/>
    </location>
</feature>
<proteinExistence type="inferred from homology"/>
<comment type="similarity">
    <text evidence="1">Belongs to the protein kinase superfamily. STE Ser/Thr protein kinase family. STE20 subfamily.</text>
</comment>
<dbReference type="InterPro" id="IPR017441">
    <property type="entry name" value="Protein_kinase_ATP_BS"/>
</dbReference>
<dbReference type="GO" id="GO:0004674">
    <property type="term" value="F:protein serine/threonine kinase activity"/>
    <property type="evidence" value="ECO:0007669"/>
    <property type="project" value="UniProtKB-KW"/>
</dbReference>
<feature type="domain" description="Protein kinase" evidence="12">
    <location>
        <begin position="16"/>
        <end position="256"/>
    </location>
</feature>
<dbReference type="Pfam" id="PF00069">
    <property type="entry name" value="Pkinase"/>
    <property type="match status" value="1"/>
</dbReference>
<dbReference type="Gene3D" id="1.10.510.10">
    <property type="entry name" value="Transferase(Phosphotransferase) domain 1"/>
    <property type="match status" value="1"/>
</dbReference>
<dbReference type="Proteomes" id="UP000195913">
    <property type="component" value="Unassembled WGS sequence"/>
</dbReference>
<dbReference type="PANTHER" id="PTHR48012:SF10">
    <property type="entry name" value="FI20177P1"/>
    <property type="match status" value="1"/>
</dbReference>
<reference evidence="13 14" key="1">
    <citation type="submission" date="2017-02" db="EMBL/GenBank/DDBJ databases">
        <authorList>
            <person name="Peterson S.W."/>
        </authorList>
    </citation>
    <scope>NUCLEOTIDE SEQUENCE [LARGE SCALE GENOMIC DNA]</scope>
    <source>
        <strain evidence="13 14">B Ar 00.02</strain>
    </source>
</reference>
<evidence type="ECO:0000256" key="11">
    <source>
        <dbReference type="SAM" id="Phobius"/>
    </source>
</evidence>
<dbReference type="SUPFAM" id="SSF56112">
    <property type="entry name" value="Protein kinase-like (PK-like)"/>
    <property type="match status" value="1"/>
</dbReference>
<dbReference type="RefSeq" id="WP_086999841.1">
    <property type="nucleotide sequence ID" value="NZ_FUHW01000038.1"/>
</dbReference>
<organism evidence="13 14">
    <name type="scientific">Arthrobacter rhombi</name>
    <dbReference type="NCBI Taxonomy" id="71253"/>
    <lineage>
        <taxon>Bacteria</taxon>
        <taxon>Bacillati</taxon>
        <taxon>Actinomycetota</taxon>
        <taxon>Actinomycetes</taxon>
        <taxon>Micrococcales</taxon>
        <taxon>Micrococcaceae</taxon>
        <taxon>Arthrobacter</taxon>
    </lineage>
</organism>
<keyword evidence="11" id="KW-0472">Membrane</keyword>
<evidence type="ECO:0000256" key="1">
    <source>
        <dbReference type="ARBA" id="ARBA00008874"/>
    </source>
</evidence>
<feature type="region of interest" description="Disordered" evidence="10">
    <location>
        <begin position="396"/>
        <end position="420"/>
    </location>
</feature>
<dbReference type="InterPro" id="IPR011009">
    <property type="entry name" value="Kinase-like_dom_sf"/>
</dbReference>
<dbReference type="PROSITE" id="PS00107">
    <property type="entry name" value="PROTEIN_KINASE_ATP"/>
    <property type="match status" value="1"/>
</dbReference>
<evidence type="ECO:0000256" key="3">
    <source>
        <dbReference type="ARBA" id="ARBA00022679"/>
    </source>
</evidence>
<evidence type="ECO:0000256" key="8">
    <source>
        <dbReference type="ARBA" id="ARBA00048679"/>
    </source>
</evidence>
<dbReference type="CDD" id="cd14014">
    <property type="entry name" value="STKc_PknB_like"/>
    <property type="match status" value="1"/>
</dbReference>
<comment type="catalytic activity">
    <reaction evidence="7">
        <text>L-threonyl-[protein] + ATP = O-phospho-L-threonyl-[protein] + ADP + H(+)</text>
        <dbReference type="Rhea" id="RHEA:46608"/>
        <dbReference type="Rhea" id="RHEA-COMP:11060"/>
        <dbReference type="Rhea" id="RHEA-COMP:11605"/>
        <dbReference type="ChEBI" id="CHEBI:15378"/>
        <dbReference type="ChEBI" id="CHEBI:30013"/>
        <dbReference type="ChEBI" id="CHEBI:30616"/>
        <dbReference type="ChEBI" id="CHEBI:61977"/>
        <dbReference type="ChEBI" id="CHEBI:456216"/>
        <dbReference type="EC" id="2.7.11.1"/>
    </reaction>
</comment>
<keyword evidence="3" id="KW-0808">Transferase</keyword>
<keyword evidence="11" id="KW-1133">Transmembrane helix</keyword>